<feature type="region of interest" description="Disordered" evidence="1">
    <location>
        <begin position="548"/>
        <end position="570"/>
    </location>
</feature>
<dbReference type="AlphaFoldDB" id="A0AA38VFC8"/>
<dbReference type="Gene3D" id="1.10.510.10">
    <property type="entry name" value="Transferase(Phosphotransferase) domain 1"/>
    <property type="match status" value="2"/>
</dbReference>
<dbReference type="PANTHER" id="PTHR24359">
    <property type="entry name" value="SERINE/THREONINE-PROTEIN KINASE SBK1"/>
    <property type="match status" value="1"/>
</dbReference>
<dbReference type="Pfam" id="PF00069">
    <property type="entry name" value="Pkinase"/>
    <property type="match status" value="1"/>
</dbReference>
<keyword evidence="2" id="KW-1133">Transmembrane helix</keyword>
<accession>A0AA38VFC8</accession>
<keyword evidence="2" id="KW-0472">Membrane</keyword>
<name>A0AA38VFC8_9PEZI</name>
<comment type="caution">
    <text evidence="4">The sequence shown here is derived from an EMBL/GenBank/DDBJ whole genome shotgun (WGS) entry which is preliminary data.</text>
</comment>
<proteinExistence type="predicted"/>
<dbReference type="CDD" id="cd00180">
    <property type="entry name" value="PKc"/>
    <property type="match status" value="1"/>
</dbReference>
<keyword evidence="5" id="KW-1185">Reference proteome</keyword>
<dbReference type="PANTHER" id="PTHR24359:SF37">
    <property type="entry name" value="PROTEIN KINASE DOMAIN-CONTAINING PROTEIN"/>
    <property type="match status" value="1"/>
</dbReference>
<keyword evidence="4" id="KW-0808">Transferase</keyword>
<feature type="region of interest" description="Disordered" evidence="1">
    <location>
        <begin position="114"/>
        <end position="157"/>
    </location>
</feature>
<organism evidence="4 5">
    <name type="scientific">Pleurostoma richardsiae</name>
    <dbReference type="NCBI Taxonomy" id="41990"/>
    <lineage>
        <taxon>Eukaryota</taxon>
        <taxon>Fungi</taxon>
        <taxon>Dikarya</taxon>
        <taxon>Ascomycota</taxon>
        <taxon>Pezizomycotina</taxon>
        <taxon>Sordariomycetes</taxon>
        <taxon>Sordariomycetidae</taxon>
        <taxon>Calosphaeriales</taxon>
        <taxon>Pleurostomataceae</taxon>
        <taxon>Pleurostoma</taxon>
    </lineage>
</organism>
<feature type="transmembrane region" description="Helical" evidence="2">
    <location>
        <begin position="657"/>
        <end position="678"/>
    </location>
</feature>
<dbReference type="InterPro" id="IPR000719">
    <property type="entry name" value="Prot_kinase_dom"/>
</dbReference>
<feature type="domain" description="Protein kinase" evidence="3">
    <location>
        <begin position="415"/>
        <end position="739"/>
    </location>
</feature>
<dbReference type="EMBL" id="JANBVO010000012">
    <property type="protein sequence ID" value="KAJ9148594.1"/>
    <property type="molecule type" value="Genomic_DNA"/>
</dbReference>
<reference evidence="4" key="1">
    <citation type="submission" date="2022-07" db="EMBL/GenBank/DDBJ databases">
        <title>Fungi with potential for degradation of polypropylene.</title>
        <authorList>
            <person name="Gostincar C."/>
        </authorList>
    </citation>
    <scope>NUCLEOTIDE SEQUENCE</scope>
    <source>
        <strain evidence="4">EXF-13308</strain>
    </source>
</reference>
<keyword evidence="2" id="KW-0812">Transmembrane</keyword>
<evidence type="ECO:0000313" key="4">
    <source>
        <dbReference type="EMBL" id="KAJ9148594.1"/>
    </source>
</evidence>
<evidence type="ECO:0000256" key="1">
    <source>
        <dbReference type="SAM" id="MobiDB-lite"/>
    </source>
</evidence>
<dbReference type="Proteomes" id="UP001174694">
    <property type="component" value="Unassembled WGS sequence"/>
</dbReference>
<evidence type="ECO:0000313" key="5">
    <source>
        <dbReference type="Proteomes" id="UP001174694"/>
    </source>
</evidence>
<dbReference type="PROSITE" id="PS50011">
    <property type="entry name" value="PROTEIN_KINASE_DOM"/>
    <property type="match status" value="1"/>
</dbReference>
<feature type="compositionally biased region" description="Basic and acidic residues" evidence="1">
    <location>
        <begin position="11"/>
        <end position="21"/>
    </location>
</feature>
<feature type="region of interest" description="Disordered" evidence="1">
    <location>
        <begin position="1"/>
        <end position="39"/>
    </location>
</feature>
<evidence type="ECO:0000256" key="2">
    <source>
        <dbReference type="SAM" id="Phobius"/>
    </source>
</evidence>
<dbReference type="InterPro" id="IPR011009">
    <property type="entry name" value="Kinase-like_dom_sf"/>
</dbReference>
<dbReference type="InterPro" id="IPR001245">
    <property type="entry name" value="Ser-Thr/Tyr_kinase_cat_dom"/>
</dbReference>
<dbReference type="GO" id="GO:0005524">
    <property type="term" value="F:ATP binding"/>
    <property type="evidence" value="ECO:0007669"/>
    <property type="project" value="InterPro"/>
</dbReference>
<dbReference type="SUPFAM" id="SSF56112">
    <property type="entry name" value="Protein kinase-like (PK-like)"/>
    <property type="match status" value="1"/>
</dbReference>
<gene>
    <name evidence="4" type="ORF">NKR23_g4978</name>
</gene>
<sequence>MESAASLPGEVLHRWQGRELETPADSETPPASPSSDVSLSLRDSNRLAFERNQSAIQIAGIEAVSLPVVRTTAPTPPPGTAHADFAEAWASIQIKPSPLGQNSKADSVLQQGLSDVRPGDESASQPAPRLEESDADLIDRASPRDYGGYETDTDDEDGKAALAPLRGLGVPTISYSQRLPGEPSQITDLGEGLYTMAMLERTTSSLPISYDGTQGDLQRKLFAEVHKILRQTGGDRGFLPRHKLDKLVYQESVETELARIEASFRNRLRKSLPFWRTPATESEIHAMARKICELTTSTGAAEYSEQLDKRSFRKIFAILLLIERPSKIWNFVEEGVSDADLPLVKIQRKSRPWTFKLRRKEARHTSLQCFKGWRHSTIARFEEWQWAMLAPYFARGTRKDVKHYTLPDETILPFTSWENKREPGGFGQVYKVSIHPDHHNFGNQKESKRGFAVKRLFSRKEADFRREVKILKRLSGDSHPHLISLLATYKYRGEYYLIFHWAEADLLGYWEKINPSPNKDLDTVKWLIQQCRGIAEALSKVHRYDTDSNSSLLHPEGAPQVTRESNGAAKVPITSGNPVHMIGRHGDIKPENLLYFPNGSKDGRGTLKITDFGIAEFSTHDGRPSRDGNGYVVPNSPSYRAPECDLPGSMISCSYDMWTLGCLYLEFVAWYFGGWAYVQEFRGRRRDMDQRWGMKTDTFFTIRCPDPETRCAVVKPSVTEFIEELHQNPCCTEYFHDFLSMIEHDMVIVEPISQTETGHRRLTSNQVHTKLAKLHQECCDRPGYATNPAAWRTTSQSSAGT</sequence>
<keyword evidence="4" id="KW-0418">Kinase</keyword>
<evidence type="ECO:0000259" key="3">
    <source>
        <dbReference type="PROSITE" id="PS50011"/>
    </source>
</evidence>
<dbReference type="Pfam" id="PF07714">
    <property type="entry name" value="PK_Tyr_Ser-Thr"/>
    <property type="match status" value="1"/>
</dbReference>
<protein>
    <submittedName>
        <fullName evidence="4">Kinase-like protein</fullName>
    </submittedName>
</protein>
<dbReference type="GO" id="GO:0004674">
    <property type="term" value="F:protein serine/threonine kinase activity"/>
    <property type="evidence" value="ECO:0007669"/>
    <property type="project" value="TreeGrafter"/>
</dbReference>
<dbReference type="SMART" id="SM00220">
    <property type="entry name" value="S_TKc"/>
    <property type="match status" value="1"/>
</dbReference>
<feature type="compositionally biased region" description="Basic and acidic residues" evidence="1">
    <location>
        <begin position="129"/>
        <end position="143"/>
    </location>
</feature>